<dbReference type="Pfam" id="PF13460">
    <property type="entry name" value="NAD_binding_10"/>
    <property type="match status" value="1"/>
</dbReference>
<gene>
    <name evidence="3" type="ORF">NEMBOFW57_000062</name>
</gene>
<evidence type="ECO:0000313" key="3">
    <source>
        <dbReference type="EMBL" id="KAG7290070.1"/>
    </source>
</evidence>
<keyword evidence="4" id="KW-1185">Reference proteome</keyword>
<dbReference type="AlphaFoldDB" id="A0AAD4I1A0"/>
<evidence type="ECO:0000256" key="1">
    <source>
        <dbReference type="ARBA" id="ARBA00038376"/>
    </source>
</evidence>
<name>A0AAD4I1A0_9PEZI</name>
<sequence length="256" mass="27057">MSSPAPKTILFLGATGGVGLSALRRALAANHTCIALCRTPSKLAAHFPSDPAPSNLRLVQGNAHDAATLATCLVHPSDPARLVDAVVFSIGARPTLRGMDDPHVCERGMEALLAALRTCRREKGAAAGGFKPRLVAVSSTGISDFGRDIPLAMVPLYRVALHTAHRDKKAMERLVVGSGGETEWTLIRGSFYTSGPETEGLVREGMEDPVTGRVDAEGGGVPIGYTISREDVGKWVFENCLQGGEKWVGKAAVITY</sequence>
<dbReference type="InterPro" id="IPR051606">
    <property type="entry name" value="Polyketide_Oxido-like"/>
</dbReference>
<dbReference type="InterPro" id="IPR036291">
    <property type="entry name" value="NAD(P)-bd_dom_sf"/>
</dbReference>
<dbReference type="PANTHER" id="PTHR43355:SF2">
    <property type="entry name" value="FLAVIN REDUCTASE (NADPH)"/>
    <property type="match status" value="1"/>
</dbReference>
<dbReference type="EMBL" id="JAHCVI010000001">
    <property type="protein sequence ID" value="KAG7290070.1"/>
    <property type="molecule type" value="Genomic_DNA"/>
</dbReference>
<evidence type="ECO:0000313" key="4">
    <source>
        <dbReference type="Proteomes" id="UP001197093"/>
    </source>
</evidence>
<dbReference type="GO" id="GO:0004074">
    <property type="term" value="F:biliverdin reductase [NAD(P)H] activity"/>
    <property type="evidence" value="ECO:0007669"/>
    <property type="project" value="TreeGrafter"/>
</dbReference>
<dbReference type="GO" id="GO:0042602">
    <property type="term" value="F:riboflavin reductase (NADPH) activity"/>
    <property type="evidence" value="ECO:0007669"/>
    <property type="project" value="TreeGrafter"/>
</dbReference>
<comment type="caution">
    <text evidence="3">The sequence shown here is derived from an EMBL/GenBank/DDBJ whole genome shotgun (WGS) entry which is preliminary data.</text>
</comment>
<dbReference type="PANTHER" id="PTHR43355">
    <property type="entry name" value="FLAVIN REDUCTASE (NADPH)"/>
    <property type="match status" value="1"/>
</dbReference>
<dbReference type="Gene3D" id="3.40.50.720">
    <property type="entry name" value="NAD(P)-binding Rossmann-like Domain"/>
    <property type="match status" value="1"/>
</dbReference>
<feature type="domain" description="NAD(P)-binding" evidence="2">
    <location>
        <begin position="13"/>
        <end position="238"/>
    </location>
</feature>
<reference evidence="3" key="1">
    <citation type="submission" date="2023-02" db="EMBL/GenBank/DDBJ databases">
        <authorList>
            <person name="Palmer J.M."/>
        </authorList>
    </citation>
    <scope>NUCLEOTIDE SEQUENCE</scope>
    <source>
        <strain evidence="3">FW57</strain>
    </source>
</reference>
<comment type="similarity">
    <text evidence="1">Belongs to the avfA family.</text>
</comment>
<proteinExistence type="inferred from homology"/>
<protein>
    <recommendedName>
        <fullName evidence="2">NAD(P)-binding domain-containing protein</fullName>
    </recommendedName>
</protein>
<dbReference type="InterPro" id="IPR016040">
    <property type="entry name" value="NAD(P)-bd_dom"/>
</dbReference>
<dbReference type="SUPFAM" id="SSF51735">
    <property type="entry name" value="NAD(P)-binding Rossmann-fold domains"/>
    <property type="match status" value="1"/>
</dbReference>
<evidence type="ECO:0000259" key="2">
    <source>
        <dbReference type="Pfam" id="PF13460"/>
    </source>
</evidence>
<organism evidence="3 4">
    <name type="scientific">Staphylotrichum longicolle</name>
    <dbReference type="NCBI Taxonomy" id="669026"/>
    <lineage>
        <taxon>Eukaryota</taxon>
        <taxon>Fungi</taxon>
        <taxon>Dikarya</taxon>
        <taxon>Ascomycota</taxon>
        <taxon>Pezizomycotina</taxon>
        <taxon>Sordariomycetes</taxon>
        <taxon>Sordariomycetidae</taxon>
        <taxon>Sordariales</taxon>
        <taxon>Chaetomiaceae</taxon>
        <taxon>Staphylotrichum</taxon>
    </lineage>
</organism>
<dbReference type="Proteomes" id="UP001197093">
    <property type="component" value="Unassembled WGS sequence"/>
</dbReference>
<accession>A0AAD4I1A0</accession>